<dbReference type="Gene3D" id="1.20.120.160">
    <property type="entry name" value="HPT domain"/>
    <property type="match status" value="1"/>
</dbReference>
<comment type="subcellular location">
    <subcellularLocation>
        <location evidence="2">Cell membrane</location>
        <topology evidence="2">Multi-pass membrane protein</topology>
    </subcellularLocation>
</comment>
<feature type="modified residue" description="4-aspartylphosphate" evidence="15">
    <location>
        <position position="763"/>
    </location>
</feature>
<dbReference type="PANTHER" id="PTHR45339:SF1">
    <property type="entry name" value="HYBRID SIGNAL TRANSDUCTION HISTIDINE KINASE J"/>
    <property type="match status" value="1"/>
</dbReference>
<keyword evidence="5 15" id="KW-0597">Phosphoprotein</keyword>
<dbReference type="OrthoDB" id="9801651at2"/>
<evidence type="ECO:0000259" key="19">
    <source>
        <dbReference type="PROSITE" id="PS50110"/>
    </source>
</evidence>
<dbReference type="InterPro" id="IPR011006">
    <property type="entry name" value="CheY-like_superfamily"/>
</dbReference>
<dbReference type="Proteomes" id="UP000015480">
    <property type="component" value="Plasmid pAMI5"/>
</dbReference>
<keyword evidence="9 22" id="KW-0418">Kinase</keyword>
<keyword evidence="13 17" id="KW-0472">Membrane</keyword>
<dbReference type="InterPro" id="IPR003660">
    <property type="entry name" value="HAMP_dom"/>
</dbReference>
<evidence type="ECO:0000256" key="8">
    <source>
        <dbReference type="ARBA" id="ARBA00022741"/>
    </source>
</evidence>
<dbReference type="GO" id="GO:0005524">
    <property type="term" value="F:ATP binding"/>
    <property type="evidence" value="ECO:0007669"/>
    <property type="project" value="UniProtKB-KW"/>
</dbReference>
<keyword evidence="4" id="KW-1003">Cell membrane</keyword>
<dbReference type="AlphaFoldDB" id="S5XUC9"/>
<organism evidence="22 23">
    <name type="scientific">Paracoccus aminophilus JCM 7686</name>
    <dbReference type="NCBI Taxonomy" id="1367847"/>
    <lineage>
        <taxon>Bacteria</taxon>
        <taxon>Pseudomonadati</taxon>
        <taxon>Pseudomonadota</taxon>
        <taxon>Alphaproteobacteria</taxon>
        <taxon>Rhodobacterales</taxon>
        <taxon>Paracoccaceae</taxon>
        <taxon>Paracoccus</taxon>
    </lineage>
</organism>
<feature type="domain" description="HAMP" evidence="20">
    <location>
        <begin position="363"/>
        <end position="415"/>
    </location>
</feature>
<dbReference type="Pfam" id="PF21689">
    <property type="entry name" value="TorS_sensor_domain"/>
    <property type="match status" value="1"/>
</dbReference>
<evidence type="ECO:0000256" key="11">
    <source>
        <dbReference type="ARBA" id="ARBA00022989"/>
    </source>
</evidence>
<evidence type="ECO:0000256" key="5">
    <source>
        <dbReference type="ARBA" id="ARBA00022553"/>
    </source>
</evidence>
<dbReference type="SUPFAM" id="SSF55874">
    <property type="entry name" value="ATPase domain of HSP90 chaperone/DNA topoisomerase II/histidine kinase"/>
    <property type="match status" value="1"/>
</dbReference>
<feature type="coiled-coil region" evidence="16">
    <location>
        <begin position="413"/>
        <end position="444"/>
    </location>
</feature>
<dbReference type="Gene3D" id="1.20.58.920">
    <property type="match status" value="1"/>
</dbReference>
<evidence type="ECO:0000313" key="22">
    <source>
        <dbReference type="EMBL" id="AGT11084.1"/>
    </source>
</evidence>
<dbReference type="InterPro" id="IPR005467">
    <property type="entry name" value="His_kinase_dom"/>
</dbReference>
<accession>S5XUC9</accession>
<dbReference type="CDD" id="cd16172">
    <property type="entry name" value="TorS_sensor_domain"/>
    <property type="match status" value="1"/>
</dbReference>
<keyword evidence="11 17" id="KW-1133">Transmembrane helix</keyword>
<dbReference type="CDD" id="cd16922">
    <property type="entry name" value="HATPase_EvgS-ArcB-TorS-like"/>
    <property type="match status" value="1"/>
</dbReference>
<proteinExistence type="predicted"/>
<evidence type="ECO:0000259" key="18">
    <source>
        <dbReference type="PROSITE" id="PS50109"/>
    </source>
</evidence>
<dbReference type="KEGG" id="pami:JCM7686_pAMI5p018"/>
<keyword evidence="8" id="KW-0547">Nucleotide-binding</keyword>
<dbReference type="InterPro" id="IPR003661">
    <property type="entry name" value="HisK_dim/P_dom"/>
</dbReference>
<keyword evidence="23" id="KW-1185">Reference proteome</keyword>
<evidence type="ECO:0000256" key="6">
    <source>
        <dbReference type="ARBA" id="ARBA00022679"/>
    </source>
</evidence>
<dbReference type="PATRIC" id="fig|1367847.3.peg.4042"/>
<dbReference type="SMART" id="SM00448">
    <property type="entry name" value="REC"/>
    <property type="match status" value="1"/>
</dbReference>
<dbReference type="InterPro" id="IPR014302">
    <property type="entry name" value="Sig_transdc_His_kinase_TorS"/>
</dbReference>
<dbReference type="SUPFAM" id="SSF47226">
    <property type="entry name" value="Histidine-containing phosphotransfer domain, HPT domain"/>
    <property type="match status" value="1"/>
</dbReference>
<dbReference type="CDD" id="cd00082">
    <property type="entry name" value="HisKA"/>
    <property type="match status" value="1"/>
</dbReference>
<evidence type="ECO:0000256" key="9">
    <source>
        <dbReference type="ARBA" id="ARBA00022777"/>
    </source>
</evidence>
<dbReference type="GO" id="GO:0005886">
    <property type="term" value="C:plasma membrane"/>
    <property type="evidence" value="ECO:0007669"/>
    <property type="project" value="UniProtKB-SubCell"/>
</dbReference>
<feature type="transmembrane region" description="Helical" evidence="17">
    <location>
        <begin position="12"/>
        <end position="33"/>
    </location>
</feature>
<dbReference type="Gene3D" id="3.40.50.2300">
    <property type="match status" value="1"/>
</dbReference>
<evidence type="ECO:0000256" key="15">
    <source>
        <dbReference type="PROSITE-ProRule" id="PRU00169"/>
    </source>
</evidence>
<keyword evidence="12" id="KW-0902">Two-component regulatory system</keyword>
<dbReference type="Gene3D" id="1.10.287.130">
    <property type="match status" value="1"/>
</dbReference>
<evidence type="ECO:0000256" key="14">
    <source>
        <dbReference type="PROSITE-ProRule" id="PRU00110"/>
    </source>
</evidence>
<evidence type="ECO:0000256" key="4">
    <source>
        <dbReference type="ARBA" id="ARBA00022475"/>
    </source>
</evidence>
<dbReference type="EC" id="2.7.13.3" evidence="3"/>
<dbReference type="PRINTS" id="PR00344">
    <property type="entry name" value="BCTRLSENSOR"/>
</dbReference>
<evidence type="ECO:0000259" key="21">
    <source>
        <dbReference type="PROSITE" id="PS50894"/>
    </source>
</evidence>
<sequence>MKQGSSLGRRLFVAFLIIAGLPALTGLWGWILLADVARNQDALIKKTLPAIIDVRGFTEESSKVVAAAPEFAAVTREADRKQRAASLLGQVDALHLRLERNRNHSNLPPYALSRTVLDMRDSIGVLDVLVQRRITALGEQRMRLAAGLEAAAELSEIADTLVANSEMSTAAGVTSLYDFALRPGAVEDQMQALDKLIEVDLFQLGLMFELRAHAAELGMILSRMAAAETPAALALAEQDLKRRTDIIARRIRTIEDPVRAAHAKELLATIAPDGDARGGDLASVTARLLGINTRIATVEAAVRAAAAQMDREAAALADEIHANAAASGGKANETIRFARQLTTLGAIVSLLVSLGVLWFYVRGNILRRLGGLASTMARLEGGDTRDPIIPRGTDEIARMEAAVEVFRRQAIENRRLEEERGRHLDELSHHRNQLEGLVRAQTEELRGEVAAHAEARRRAEAADRAKSEFLAMMSHDLRTPMNGVLGMLRGLGRDHLTPRQRSYLRAAEVSGHGLMAILNDILYLPLVESGRLIETVSTFSLSELVRDLSYLMSPNAQEKGLTFAIDLPPDLPPALRGDVAKLRQILFNLVANAVKFTEQGEVLLRITQGPEEGGKIPFTLSVSDTGKGISEWARERIFEIFEQENAATARQYGGTGLGLAICRRFAEVMGGKLSVQSTLGQGSVFTLNVGFASGDPADLPRDVPEPQLALRPLFVLVVEDHPINRMVVETYLEAGGHRWQVAETGEAAVEAAATQSFDVILMDVNLPGLSGTEATRRIRALSDRAGAQVPVIGISAHVHHAEITENLAAGMTEVLPKPLTPQQLHAALEKIAPQTGAQSAILQHLLDDVGRDRTITIARLFLDRLDAELGEIETARARGRLEQLSRAAHQLKGAAGNLDLSALAAALHGLETGARAENPDAIDRALTRLHAIVPPLRAELETALGWLETEVLSPAVP</sequence>
<dbReference type="Pfam" id="PF02518">
    <property type="entry name" value="HATPase_c"/>
    <property type="match status" value="1"/>
</dbReference>
<dbReference type="Pfam" id="PF00512">
    <property type="entry name" value="HisKA"/>
    <property type="match status" value="1"/>
</dbReference>
<keyword evidence="16" id="KW-0175">Coiled coil</keyword>
<dbReference type="SUPFAM" id="SSF52172">
    <property type="entry name" value="CheY-like"/>
    <property type="match status" value="1"/>
</dbReference>
<name>S5XUC9_PARAH</name>
<evidence type="ECO:0000256" key="10">
    <source>
        <dbReference type="ARBA" id="ARBA00022840"/>
    </source>
</evidence>
<dbReference type="Pfam" id="PF01627">
    <property type="entry name" value="Hpt"/>
    <property type="match status" value="1"/>
</dbReference>
<feature type="domain" description="Histidine kinase" evidence="18">
    <location>
        <begin position="472"/>
        <end position="693"/>
    </location>
</feature>
<dbReference type="PROSITE" id="PS50894">
    <property type="entry name" value="HPT"/>
    <property type="match status" value="1"/>
</dbReference>
<dbReference type="Pfam" id="PF00072">
    <property type="entry name" value="Response_reg"/>
    <property type="match status" value="1"/>
</dbReference>
<dbReference type="InterPro" id="IPR036890">
    <property type="entry name" value="HATPase_C_sf"/>
</dbReference>
<dbReference type="PROSITE" id="PS50110">
    <property type="entry name" value="RESPONSE_REGULATORY"/>
    <property type="match status" value="1"/>
</dbReference>
<evidence type="ECO:0000256" key="12">
    <source>
        <dbReference type="ARBA" id="ARBA00023012"/>
    </source>
</evidence>
<evidence type="ECO:0000256" key="16">
    <source>
        <dbReference type="SAM" id="Coils"/>
    </source>
</evidence>
<dbReference type="GO" id="GO:0000155">
    <property type="term" value="F:phosphorelay sensor kinase activity"/>
    <property type="evidence" value="ECO:0007669"/>
    <property type="project" value="InterPro"/>
</dbReference>
<feature type="domain" description="Response regulatory" evidence="19">
    <location>
        <begin position="714"/>
        <end position="832"/>
    </location>
</feature>
<dbReference type="RefSeq" id="WP_020952856.1">
    <property type="nucleotide sequence ID" value="NC_022043.1"/>
</dbReference>
<dbReference type="PANTHER" id="PTHR45339">
    <property type="entry name" value="HYBRID SIGNAL TRANSDUCTION HISTIDINE KINASE J"/>
    <property type="match status" value="1"/>
</dbReference>
<dbReference type="SMART" id="SM00073">
    <property type="entry name" value="HPT"/>
    <property type="match status" value="1"/>
</dbReference>
<dbReference type="CDD" id="cd17546">
    <property type="entry name" value="REC_hyHK_CKI1_RcsC-like"/>
    <property type="match status" value="1"/>
</dbReference>
<dbReference type="PROSITE" id="PS50109">
    <property type="entry name" value="HIS_KIN"/>
    <property type="match status" value="1"/>
</dbReference>
<dbReference type="Pfam" id="PF00672">
    <property type="entry name" value="HAMP"/>
    <property type="match status" value="1"/>
</dbReference>
<reference evidence="22 23" key="1">
    <citation type="journal article" date="2014" name="BMC Genomics">
        <title>Architecture and functions of a multipartite genome of the methylotrophic bacterium Paracoccus aminophilus JCM 7686, containing primary and secondary chromids.</title>
        <authorList>
            <person name="Dziewit L."/>
            <person name="Czarnecki J."/>
            <person name="Wibberg D."/>
            <person name="Radlinska M."/>
            <person name="Mrozek P."/>
            <person name="Szymczak M."/>
            <person name="Schluter A."/>
            <person name="Puhler A."/>
            <person name="Bartosik D."/>
        </authorList>
    </citation>
    <scope>NUCLEOTIDE SEQUENCE [LARGE SCALE GENOMIC DNA]</scope>
    <source>
        <strain evidence="22">JCM 7686</strain>
        <plasmid evidence="23">Plasmid pAMI5</plasmid>
    </source>
</reference>
<dbReference type="InterPro" id="IPR036097">
    <property type="entry name" value="HisK_dim/P_sf"/>
</dbReference>
<dbReference type="InterPro" id="IPR001789">
    <property type="entry name" value="Sig_transdc_resp-reg_receiver"/>
</dbReference>
<dbReference type="EMBL" id="CP006653">
    <property type="protein sequence ID" value="AGT11084.1"/>
    <property type="molecule type" value="Genomic_DNA"/>
</dbReference>
<dbReference type="HOGENOM" id="CLU_000445_40_2_5"/>
<evidence type="ECO:0000256" key="3">
    <source>
        <dbReference type="ARBA" id="ARBA00012438"/>
    </source>
</evidence>
<evidence type="ECO:0000256" key="1">
    <source>
        <dbReference type="ARBA" id="ARBA00000085"/>
    </source>
</evidence>
<feature type="modified residue" description="Phosphohistidine" evidence="14">
    <location>
        <position position="889"/>
    </location>
</feature>
<dbReference type="SMART" id="SM00387">
    <property type="entry name" value="HATPase_c"/>
    <property type="match status" value="1"/>
</dbReference>
<dbReference type="PROSITE" id="PS50885">
    <property type="entry name" value="HAMP"/>
    <property type="match status" value="1"/>
</dbReference>
<protein>
    <recommendedName>
        <fullName evidence="3">histidine kinase</fullName>
        <ecNumber evidence="3">2.7.13.3</ecNumber>
    </recommendedName>
</protein>
<dbReference type="InterPro" id="IPR003594">
    <property type="entry name" value="HATPase_dom"/>
</dbReference>
<evidence type="ECO:0000313" key="23">
    <source>
        <dbReference type="Proteomes" id="UP000015480"/>
    </source>
</evidence>
<dbReference type="Gene3D" id="3.30.565.10">
    <property type="entry name" value="Histidine kinase-like ATPase, C-terminal domain"/>
    <property type="match status" value="1"/>
</dbReference>
<dbReference type="InterPro" id="IPR037952">
    <property type="entry name" value="Sensor_TorS"/>
</dbReference>
<dbReference type="InterPro" id="IPR008207">
    <property type="entry name" value="Sig_transdc_His_kin_Hpt_dom"/>
</dbReference>
<dbReference type="SMART" id="SM00304">
    <property type="entry name" value="HAMP"/>
    <property type="match status" value="1"/>
</dbReference>
<evidence type="ECO:0000256" key="7">
    <source>
        <dbReference type="ARBA" id="ARBA00022692"/>
    </source>
</evidence>
<keyword evidence="6 22" id="KW-0808">Transferase</keyword>
<gene>
    <name evidence="22" type="ORF">JCM7686_pAMI5p018</name>
</gene>
<keyword evidence="7 17" id="KW-0812">Transmembrane</keyword>
<evidence type="ECO:0000256" key="13">
    <source>
        <dbReference type="ARBA" id="ARBA00023136"/>
    </source>
</evidence>
<evidence type="ECO:0000259" key="20">
    <source>
        <dbReference type="PROSITE" id="PS50885"/>
    </source>
</evidence>
<evidence type="ECO:0000256" key="17">
    <source>
        <dbReference type="SAM" id="Phobius"/>
    </source>
</evidence>
<keyword evidence="22" id="KW-0614">Plasmid</keyword>
<dbReference type="PIRSF" id="PIRSF036437">
    <property type="entry name" value="HK_TorS"/>
    <property type="match status" value="1"/>
</dbReference>
<dbReference type="FunFam" id="3.30.565.10:FF:000010">
    <property type="entry name" value="Sensor histidine kinase RcsC"/>
    <property type="match status" value="1"/>
</dbReference>
<comment type="catalytic activity">
    <reaction evidence="1">
        <text>ATP + protein L-histidine = ADP + protein N-phospho-L-histidine.</text>
        <dbReference type="EC" id="2.7.13.3"/>
    </reaction>
</comment>
<dbReference type="InterPro" id="IPR036641">
    <property type="entry name" value="HPT_dom_sf"/>
</dbReference>
<feature type="domain" description="HPt" evidence="21">
    <location>
        <begin position="850"/>
        <end position="939"/>
    </location>
</feature>
<dbReference type="InterPro" id="IPR004358">
    <property type="entry name" value="Sig_transdc_His_kin-like_C"/>
</dbReference>
<dbReference type="SUPFAM" id="SSF47384">
    <property type="entry name" value="Homodimeric domain of signal transducing histidine kinase"/>
    <property type="match status" value="1"/>
</dbReference>
<dbReference type="SMART" id="SM00388">
    <property type="entry name" value="HisKA"/>
    <property type="match status" value="1"/>
</dbReference>
<keyword evidence="10" id="KW-0067">ATP-binding</keyword>
<geneLocation type="plasmid" evidence="22 23">
    <name>pAMI5</name>
</geneLocation>
<dbReference type="InterPro" id="IPR038188">
    <property type="entry name" value="TorS_sensor_sf"/>
</dbReference>
<evidence type="ECO:0000256" key="2">
    <source>
        <dbReference type="ARBA" id="ARBA00004651"/>
    </source>
</evidence>
<dbReference type="Gene3D" id="6.10.340.10">
    <property type="match status" value="1"/>
</dbReference>